<accession>A0ABT9DBX8</accession>
<dbReference type="EMBL" id="JAUQYP010000002">
    <property type="protein sequence ID" value="MDO8108390.1"/>
    <property type="molecule type" value="Genomic_DNA"/>
</dbReference>
<reference evidence="1 2" key="1">
    <citation type="submission" date="2023-07" db="EMBL/GenBank/DDBJ databases">
        <title>Description of novel actinomycetes strains, isolated from tidal flat sediment.</title>
        <authorList>
            <person name="Lu C."/>
        </authorList>
    </citation>
    <scope>NUCLEOTIDE SEQUENCE [LARGE SCALE GENOMIC DNA]</scope>
    <source>
        <strain evidence="1 2">SYSU T00b441</strain>
    </source>
</reference>
<gene>
    <name evidence="1" type="ORF">Q6348_14420</name>
</gene>
<protein>
    <recommendedName>
        <fullName evidence="3">AraC family transcriptional regulator</fullName>
    </recommendedName>
</protein>
<dbReference type="RefSeq" id="WP_304602093.1">
    <property type="nucleotide sequence ID" value="NZ_JAUQYO010000001.1"/>
</dbReference>
<keyword evidence="2" id="KW-1185">Reference proteome</keyword>
<organism evidence="1 2">
    <name type="scientific">Actinotalea lenta</name>
    <dbReference type="NCBI Taxonomy" id="3064654"/>
    <lineage>
        <taxon>Bacteria</taxon>
        <taxon>Bacillati</taxon>
        <taxon>Actinomycetota</taxon>
        <taxon>Actinomycetes</taxon>
        <taxon>Micrococcales</taxon>
        <taxon>Cellulomonadaceae</taxon>
        <taxon>Actinotalea</taxon>
    </lineage>
</organism>
<proteinExistence type="predicted"/>
<evidence type="ECO:0000313" key="1">
    <source>
        <dbReference type="EMBL" id="MDO8108390.1"/>
    </source>
</evidence>
<name>A0ABT9DBX8_9CELL</name>
<dbReference type="Proteomes" id="UP001232536">
    <property type="component" value="Unassembled WGS sequence"/>
</dbReference>
<comment type="caution">
    <text evidence="1">The sequence shown here is derived from an EMBL/GenBank/DDBJ whole genome shotgun (WGS) entry which is preliminary data.</text>
</comment>
<evidence type="ECO:0008006" key="3">
    <source>
        <dbReference type="Google" id="ProtNLM"/>
    </source>
</evidence>
<sequence length="100" mass="10521">MSDQPVVPDAVEPVAAVVADLASRLRVDSSAVTVRSYEDVTWRDGSLGCPVPGMMYTQALVAGSRIVLEVAGRTYEYHAAAGGRFLFCPDPAPPVGGVTR</sequence>
<evidence type="ECO:0000313" key="2">
    <source>
        <dbReference type="Proteomes" id="UP001232536"/>
    </source>
</evidence>